<proteinExistence type="predicted"/>
<name>A0ACA9SYD2_9GLOM</name>
<gene>
    <name evidence="1" type="ORF">RPERSI_LOCUS37001</name>
</gene>
<organism evidence="1 2">
    <name type="scientific">Racocetra persica</name>
    <dbReference type="NCBI Taxonomy" id="160502"/>
    <lineage>
        <taxon>Eukaryota</taxon>
        <taxon>Fungi</taxon>
        <taxon>Fungi incertae sedis</taxon>
        <taxon>Mucoromycota</taxon>
        <taxon>Glomeromycotina</taxon>
        <taxon>Glomeromycetes</taxon>
        <taxon>Diversisporales</taxon>
        <taxon>Gigasporaceae</taxon>
        <taxon>Racocetra</taxon>
    </lineage>
</organism>
<evidence type="ECO:0000313" key="1">
    <source>
        <dbReference type="EMBL" id="CAG8852288.1"/>
    </source>
</evidence>
<sequence>AESAPLDTLFEERQKLNNLLSQYTLDQIYNTDETALYYHMQPNQT</sequence>
<dbReference type="EMBL" id="CAJVQC010181085">
    <property type="protein sequence ID" value="CAG8852288.1"/>
    <property type="molecule type" value="Genomic_DNA"/>
</dbReference>
<protein>
    <submittedName>
        <fullName evidence="1">11406_t:CDS:1</fullName>
    </submittedName>
</protein>
<keyword evidence="2" id="KW-1185">Reference proteome</keyword>
<comment type="caution">
    <text evidence="1">The sequence shown here is derived from an EMBL/GenBank/DDBJ whole genome shotgun (WGS) entry which is preliminary data.</text>
</comment>
<accession>A0ACA9SYD2</accession>
<feature type="non-terminal residue" evidence="1">
    <location>
        <position position="45"/>
    </location>
</feature>
<reference evidence="1" key="1">
    <citation type="submission" date="2021-06" db="EMBL/GenBank/DDBJ databases">
        <authorList>
            <person name="Kallberg Y."/>
            <person name="Tangrot J."/>
            <person name="Rosling A."/>
        </authorList>
    </citation>
    <scope>NUCLEOTIDE SEQUENCE</scope>
    <source>
        <strain evidence="1">MA461A</strain>
    </source>
</reference>
<evidence type="ECO:0000313" key="2">
    <source>
        <dbReference type="Proteomes" id="UP000789920"/>
    </source>
</evidence>
<dbReference type="Proteomes" id="UP000789920">
    <property type="component" value="Unassembled WGS sequence"/>
</dbReference>
<feature type="non-terminal residue" evidence="1">
    <location>
        <position position="1"/>
    </location>
</feature>